<dbReference type="Pfam" id="PF02826">
    <property type="entry name" value="2-Hacid_dh_C"/>
    <property type="match status" value="1"/>
</dbReference>
<dbReference type="PANTHER" id="PTHR42789:SF1">
    <property type="entry name" value="D-ISOMER SPECIFIC 2-HYDROXYACID DEHYDROGENASE FAMILY PROTEIN (AFU_ORTHOLOGUE AFUA_6G10090)"/>
    <property type="match status" value="1"/>
</dbReference>
<dbReference type="InterPro" id="IPR006140">
    <property type="entry name" value="D-isomer_DH_NAD-bd"/>
</dbReference>
<dbReference type="SUPFAM" id="SSF51735">
    <property type="entry name" value="NAD(P)-binding Rossmann-fold domains"/>
    <property type="match status" value="1"/>
</dbReference>
<dbReference type="InterPro" id="IPR036291">
    <property type="entry name" value="NAD(P)-bd_dom_sf"/>
</dbReference>
<organism evidence="7 8">
    <name type="scientific">Planifilum fimeticola</name>
    <dbReference type="NCBI Taxonomy" id="201975"/>
    <lineage>
        <taxon>Bacteria</taxon>
        <taxon>Bacillati</taxon>
        <taxon>Bacillota</taxon>
        <taxon>Bacilli</taxon>
        <taxon>Bacillales</taxon>
        <taxon>Thermoactinomycetaceae</taxon>
        <taxon>Planifilum</taxon>
    </lineage>
</organism>
<dbReference type="EMBL" id="PVNE01000002">
    <property type="protein sequence ID" value="PRX42322.1"/>
    <property type="molecule type" value="Genomic_DNA"/>
</dbReference>
<gene>
    <name evidence="7" type="ORF">CLV97_102110</name>
</gene>
<dbReference type="InterPro" id="IPR050857">
    <property type="entry name" value="D-2-hydroxyacid_DH"/>
</dbReference>
<dbReference type="GO" id="GO:0016616">
    <property type="term" value="F:oxidoreductase activity, acting on the CH-OH group of donors, NAD or NADP as acceptor"/>
    <property type="evidence" value="ECO:0007669"/>
    <property type="project" value="InterPro"/>
</dbReference>
<accession>A0A2T0LIU5</accession>
<keyword evidence="2 4" id="KW-0560">Oxidoreductase</keyword>
<dbReference type="SUPFAM" id="SSF52283">
    <property type="entry name" value="Formate/glycerate dehydrogenase catalytic domain-like"/>
    <property type="match status" value="1"/>
</dbReference>
<evidence type="ECO:0000313" key="7">
    <source>
        <dbReference type="EMBL" id="PRX42322.1"/>
    </source>
</evidence>
<evidence type="ECO:0000256" key="2">
    <source>
        <dbReference type="ARBA" id="ARBA00023002"/>
    </source>
</evidence>
<evidence type="ECO:0000259" key="6">
    <source>
        <dbReference type="Pfam" id="PF02826"/>
    </source>
</evidence>
<dbReference type="PROSITE" id="PS00670">
    <property type="entry name" value="D_2_HYDROXYACID_DH_2"/>
    <property type="match status" value="1"/>
</dbReference>
<name>A0A2T0LIU5_9BACL</name>
<dbReference type="AlphaFoldDB" id="A0A2T0LIU5"/>
<dbReference type="PANTHER" id="PTHR42789">
    <property type="entry name" value="D-ISOMER SPECIFIC 2-HYDROXYACID DEHYDROGENASE FAMILY PROTEIN (AFU_ORTHOLOGUE AFUA_6G10090)"/>
    <property type="match status" value="1"/>
</dbReference>
<reference evidence="7 8" key="1">
    <citation type="submission" date="2018-03" db="EMBL/GenBank/DDBJ databases">
        <title>Genomic Encyclopedia of Archaeal and Bacterial Type Strains, Phase II (KMG-II): from individual species to whole genera.</title>
        <authorList>
            <person name="Goeker M."/>
        </authorList>
    </citation>
    <scope>NUCLEOTIDE SEQUENCE [LARGE SCALE GENOMIC DNA]</scope>
    <source>
        <strain evidence="7 8">DSM 44946</strain>
    </source>
</reference>
<feature type="domain" description="D-isomer specific 2-hydroxyacid dehydrogenase catalytic" evidence="5">
    <location>
        <begin position="4"/>
        <end position="311"/>
    </location>
</feature>
<dbReference type="InterPro" id="IPR006139">
    <property type="entry name" value="D-isomer_2_OHA_DH_cat_dom"/>
</dbReference>
<evidence type="ECO:0000313" key="8">
    <source>
        <dbReference type="Proteomes" id="UP000237797"/>
    </source>
</evidence>
<evidence type="ECO:0000259" key="5">
    <source>
        <dbReference type="Pfam" id="PF00389"/>
    </source>
</evidence>
<keyword evidence="3" id="KW-0520">NAD</keyword>
<dbReference type="Pfam" id="PF00389">
    <property type="entry name" value="2-Hacid_dh"/>
    <property type="match status" value="1"/>
</dbReference>
<comment type="similarity">
    <text evidence="1 4">Belongs to the D-isomer specific 2-hydroxyacid dehydrogenase family.</text>
</comment>
<dbReference type="FunFam" id="3.40.50.720:FF:000203">
    <property type="entry name" value="D-3-phosphoglycerate dehydrogenase (SerA)"/>
    <property type="match status" value="1"/>
</dbReference>
<feature type="domain" description="D-isomer specific 2-hydroxyacid dehydrogenase NAD-binding" evidence="6">
    <location>
        <begin position="106"/>
        <end position="283"/>
    </location>
</feature>
<proteinExistence type="inferred from homology"/>
<evidence type="ECO:0000256" key="1">
    <source>
        <dbReference type="ARBA" id="ARBA00005854"/>
    </source>
</evidence>
<dbReference type="GO" id="GO:0051287">
    <property type="term" value="F:NAD binding"/>
    <property type="evidence" value="ECO:0007669"/>
    <property type="project" value="InterPro"/>
</dbReference>
<dbReference type="CDD" id="cd12173">
    <property type="entry name" value="PGDH_4"/>
    <property type="match status" value="1"/>
</dbReference>
<keyword evidence="8" id="KW-1185">Reference proteome</keyword>
<protein>
    <submittedName>
        <fullName evidence="7">D-3-phosphoglycerate dehydrogenase/(S)-sulfolactate dehydrogenase</fullName>
    </submittedName>
</protein>
<comment type="caution">
    <text evidence="7">The sequence shown here is derived from an EMBL/GenBank/DDBJ whole genome shotgun (WGS) entry which is preliminary data.</text>
</comment>
<evidence type="ECO:0000256" key="3">
    <source>
        <dbReference type="ARBA" id="ARBA00023027"/>
    </source>
</evidence>
<sequence>MQIIVSEVIWPEGLKRLREYADVFYDPHLWRRKKELAERLQRADALVVRNQTRVDVALLDEAKHLKVIGRLGVGVDNIDLRAARSRGIAVVYGRNANATSVAEYVMAAILHCSRRLFAADRDVRAGGWDRSRFGGNEIFGKVLGLVGLGEIAHRVAKRAMAFGMRVIGYDPYVTPFDFPVAETGVKRVDFSELLQSADFVSLHVPLNDETRHLFSWSEFRQMKPTAWIINSSRGGVIHEGDLAAALEHGMIGGAVLDVLEKEPVSPEHPLLGHDRVVFTPHIAGLTQEAQVRTSHLVAEEVIRVLSGQPSLYSI</sequence>
<dbReference type="OrthoDB" id="9805416at2"/>
<evidence type="ECO:0000256" key="4">
    <source>
        <dbReference type="RuleBase" id="RU003719"/>
    </source>
</evidence>
<dbReference type="Gene3D" id="3.40.50.720">
    <property type="entry name" value="NAD(P)-binding Rossmann-like Domain"/>
    <property type="match status" value="2"/>
</dbReference>
<dbReference type="InterPro" id="IPR029753">
    <property type="entry name" value="D-isomer_DH_CS"/>
</dbReference>
<dbReference type="Proteomes" id="UP000237797">
    <property type="component" value="Unassembled WGS sequence"/>
</dbReference>